<dbReference type="InterPro" id="IPR039020">
    <property type="entry name" value="PaxB-like"/>
</dbReference>
<feature type="transmembrane region" description="Helical" evidence="5">
    <location>
        <begin position="117"/>
        <end position="136"/>
    </location>
</feature>
<feature type="transmembrane region" description="Helical" evidence="5">
    <location>
        <begin position="148"/>
        <end position="167"/>
    </location>
</feature>
<dbReference type="Pfam" id="PF25129">
    <property type="entry name" value="Pyr4-TMTC"/>
    <property type="match status" value="1"/>
</dbReference>
<reference evidence="6" key="1">
    <citation type="submission" date="2020-08" db="EMBL/GenBank/DDBJ databases">
        <title>Genome public.</title>
        <authorList>
            <person name="Liu C."/>
            <person name="Sun Q."/>
        </authorList>
    </citation>
    <scope>NUCLEOTIDE SEQUENCE</scope>
    <source>
        <strain evidence="6">BX21</strain>
    </source>
</reference>
<evidence type="ECO:0000256" key="2">
    <source>
        <dbReference type="ARBA" id="ARBA00022692"/>
    </source>
</evidence>
<feature type="transmembrane region" description="Helical" evidence="5">
    <location>
        <begin position="88"/>
        <end position="111"/>
    </location>
</feature>
<keyword evidence="2 5" id="KW-0812">Transmembrane</keyword>
<protein>
    <submittedName>
        <fullName evidence="6">Uncharacterized protein</fullName>
    </submittedName>
</protein>
<evidence type="ECO:0000256" key="5">
    <source>
        <dbReference type="SAM" id="Phobius"/>
    </source>
</evidence>
<keyword evidence="4 5" id="KW-0472">Membrane</keyword>
<evidence type="ECO:0000256" key="3">
    <source>
        <dbReference type="ARBA" id="ARBA00022989"/>
    </source>
</evidence>
<dbReference type="GO" id="GO:0016020">
    <property type="term" value="C:membrane"/>
    <property type="evidence" value="ECO:0007669"/>
    <property type="project" value="UniProtKB-SubCell"/>
</dbReference>
<dbReference type="PANTHER" id="PTHR42038:SF2">
    <property type="entry name" value="TERPENE CYCLASE AUSL"/>
    <property type="match status" value="1"/>
</dbReference>
<evidence type="ECO:0000313" key="7">
    <source>
        <dbReference type="Proteomes" id="UP000601171"/>
    </source>
</evidence>
<sequence length="208" mass="23873">MILSGICWSIVYIELIRGGFKDKTYSMPLFALGLNFAWELIYSVDQLFLGSDPIQGWVNLVWTMLDAIIIVTYFKYGREYFPIKAKKYFVMFSILAFMSCFVIQFAFYFHFKSVPASQYSAFAQNAAMSIMFLVMLYQRGNTRGQSMLMAVAKWIGTLAPTILGGIIESFNIYILLMGIICYIFDVIYIVALHGFKKEESINTIREAL</sequence>
<evidence type="ECO:0000313" key="6">
    <source>
        <dbReference type="EMBL" id="MBC8587762.1"/>
    </source>
</evidence>
<keyword evidence="3 5" id="KW-1133">Transmembrane helix</keyword>
<gene>
    <name evidence="6" type="ORF">H8707_05885</name>
</gene>
<dbReference type="EMBL" id="JACRTG010000016">
    <property type="protein sequence ID" value="MBC8587762.1"/>
    <property type="molecule type" value="Genomic_DNA"/>
</dbReference>
<accession>A0A926EUJ2</accession>
<evidence type="ECO:0000256" key="4">
    <source>
        <dbReference type="ARBA" id="ARBA00023136"/>
    </source>
</evidence>
<dbReference type="AlphaFoldDB" id="A0A926EUJ2"/>
<dbReference type="PANTHER" id="PTHR42038">
    <property type="match status" value="1"/>
</dbReference>
<organism evidence="6 7">
    <name type="scientific">Paratissierella segnis</name>
    <dbReference type="NCBI Taxonomy" id="2763679"/>
    <lineage>
        <taxon>Bacteria</taxon>
        <taxon>Bacillati</taxon>
        <taxon>Bacillota</taxon>
        <taxon>Tissierellia</taxon>
        <taxon>Tissierellales</taxon>
        <taxon>Tissierellaceae</taxon>
        <taxon>Paratissierella</taxon>
    </lineage>
</organism>
<feature type="transmembrane region" description="Helical" evidence="5">
    <location>
        <begin position="56"/>
        <end position="76"/>
    </location>
</feature>
<dbReference type="GO" id="GO:0016829">
    <property type="term" value="F:lyase activity"/>
    <property type="evidence" value="ECO:0007669"/>
    <property type="project" value="InterPro"/>
</dbReference>
<keyword evidence="7" id="KW-1185">Reference proteome</keyword>
<name>A0A926EUJ2_9FIRM</name>
<feature type="transmembrane region" description="Helical" evidence="5">
    <location>
        <begin position="25"/>
        <end position="44"/>
    </location>
</feature>
<comment type="subcellular location">
    <subcellularLocation>
        <location evidence="1">Membrane</location>
        <topology evidence="1">Multi-pass membrane protein</topology>
    </subcellularLocation>
</comment>
<evidence type="ECO:0000256" key="1">
    <source>
        <dbReference type="ARBA" id="ARBA00004141"/>
    </source>
</evidence>
<comment type="caution">
    <text evidence="6">The sequence shown here is derived from an EMBL/GenBank/DDBJ whole genome shotgun (WGS) entry which is preliminary data.</text>
</comment>
<proteinExistence type="predicted"/>
<feature type="transmembrane region" description="Helical" evidence="5">
    <location>
        <begin position="173"/>
        <end position="195"/>
    </location>
</feature>
<dbReference type="Proteomes" id="UP000601171">
    <property type="component" value="Unassembled WGS sequence"/>
</dbReference>